<dbReference type="RefSeq" id="WP_101833248.1">
    <property type="nucleotide sequence ID" value="NZ_FZMO01000312.1"/>
</dbReference>
<accession>A0A2I2KW10</accession>
<feature type="region of interest" description="Disordered" evidence="1">
    <location>
        <begin position="1"/>
        <end position="65"/>
    </location>
</feature>
<evidence type="ECO:0000313" key="3">
    <source>
        <dbReference type="Proteomes" id="UP000234331"/>
    </source>
</evidence>
<keyword evidence="3" id="KW-1185">Reference proteome</keyword>
<name>A0A2I2KW10_9ACTN</name>
<protein>
    <submittedName>
        <fullName evidence="2">Uncharacterized protein</fullName>
    </submittedName>
</protein>
<reference evidence="2 3" key="1">
    <citation type="submission" date="2017-06" db="EMBL/GenBank/DDBJ databases">
        <authorList>
            <person name="Kim H.J."/>
            <person name="Triplett B.A."/>
        </authorList>
    </citation>
    <scope>NUCLEOTIDE SEQUENCE [LARGE SCALE GENOMIC DNA]</scope>
    <source>
        <strain evidence="2">FRACA_ARgP5</strain>
    </source>
</reference>
<dbReference type="EMBL" id="FZMO01000312">
    <property type="protein sequence ID" value="SNQ49849.1"/>
    <property type="molecule type" value="Genomic_DNA"/>
</dbReference>
<evidence type="ECO:0000256" key="1">
    <source>
        <dbReference type="SAM" id="MobiDB-lite"/>
    </source>
</evidence>
<organism evidence="2 3">
    <name type="scientific">Frankia canadensis</name>
    <dbReference type="NCBI Taxonomy" id="1836972"/>
    <lineage>
        <taxon>Bacteria</taxon>
        <taxon>Bacillati</taxon>
        <taxon>Actinomycetota</taxon>
        <taxon>Actinomycetes</taxon>
        <taxon>Frankiales</taxon>
        <taxon>Frankiaceae</taxon>
        <taxon>Frankia</taxon>
    </lineage>
</organism>
<gene>
    <name evidence="2" type="ORF">FRACA_380040</name>
</gene>
<sequence>MFSGQDLKILGGVSTSTGLETPADPPPAAGPGWQLGPGAVASGRDMEIGGDVQTRPGSTGGPSGS</sequence>
<evidence type="ECO:0000313" key="2">
    <source>
        <dbReference type="EMBL" id="SNQ49849.1"/>
    </source>
</evidence>
<proteinExistence type="predicted"/>
<dbReference type="Proteomes" id="UP000234331">
    <property type="component" value="Unassembled WGS sequence"/>
</dbReference>
<dbReference type="AlphaFoldDB" id="A0A2I2KW10"/>